<dbReference type="SUPFAM" id="SSF46689">
    <property type="entry name" value="Homeodomain-like"/>
    <property type="match status" value="1"/>
</dbReference>
<dbReference type="InterPro" id="IPR009057">
    <property type="entry name" value="Homeodomain-like_sf"/>
</dbReference>
<protein>
    <recommendedName>
        <fullName evidence="3">Transposase</fullName>
    </recommendedName>
</protein>
<dbReference type="STRING" id="1278311.GCA_000428705_00249"/>
<evidence type="ECO:0000313" key="1">
    <source>
        <dbReference type="EMBL" id="VEU80870.1"/>
    </source>
</evidence>
<accession>A0A449BEZ1</accession>
<evidence type="ECO:0000313" key="2">
    <source>
        <dbReference type="Proteomes" id="UP000289841"/>
    </source>
</evidence>
<gene>
    <name evidence="1" type="ORF">NCTC10138_01258</name>
</gene>
<reference evidence="1 2" key="1">
    <citation type="submission" date="2019-01" db="EMBL/GenBank/DDBJ databases">
        <authorList>
            <consortium name="Pathogen Informatics"/>
        </authorList>
    </citation>
    <scope>NUCLEOTIDE SEQUENCE [LARGE SCALE GENOMIC DNA]</scope>
    <source>
        <strain evidence="1 2">NCTC10138</strain>
    </source>
</reference>
<dbReference type="AlphaFoldDB" id="A0A449BEZ1"/>
<sequence length="102" mass="11865">MSKNKNTFYTEDIKLKAIEMKAEGIPVKVIKEKLGIKSDSQVYTWWYWFRDGELNRLKQPIGKQYSFGHGPKLTTDDKLSQLEAQNKILKKYISLKGGLIKK</sequence>
<evidence type="ECO:0008006" key="3">
    <source>
        <dbReference type="Google" id="ProtNLM"/>
    </source>
</evidence>
<dbReference type="KEGG" id="aaxa:NCTC10138_01258"/>
<name>A0A449BEZ1_HAPAX</name>
<organism evidence="1 2">
    <name type="scientific">Haploplasma axanthum</name>
    <name type="common">Acholeplasma axanthum</name>
    <dbReference type="NCBI Taxonomy" id="29552"/>
    <lineage>
        <taxon>Bacteria</taxon>
        <taxon>Bacillati</taxon>
        <taxon>Mycoplasmatota</taxon>
        <taxon>Mollicutes</taxon>
        <taxon>Acholeplasmatales</taxon>
        <taxon>Acholeplasmataceae</taxon>
        <taxon>Haploplasma</taxon>
    </lineage>
</organism>
<proteinExistence type="predicted"/>
<dbReference type="Proteomes" id="UP000289841">
    <property type="component" value="Chromosome"/>
</dbReference>
<dbReference type="EMBL" id="LR215048">
    <property type="protein sequence ID" value="VEU80870.1"/>
    <property type="molecule type" value="Genomic_DNA"/>
</dbReference>
<keyword evidence="2" id="KW-1185">Reference proteome</keyword>